<dbReference type="PANTHER" id="PTHR34547:SF1">
    <property type="entry name" value="YACP-LIKE NYN DOMAIN PROTEIN"/>
    <property type="match status" value="1"/>
</dbReference>
<dbReference type="RefSeq" id="WP_073599191.1">
    <property type="nucleotide sequence ID" value="NZ_MRCB01000007.1"/>
</dbReference>
<comment type="caution">
    <text evidence="1">The sequence shown here is derived from an EMBL/GenBank/DDBJ whole genome shotgun (WGS) entry which is preliminary data.</text>
</comment>
<dbReference type="CDD" id="cd10912">
    <property type="entry name" value="PIN_YacP-like"/>
    <property type="match status" value="1"/>
</dbReference>
<dbReference type="Pfam" id="PF05991">
    <property type="entry name" value="NYN_YacP"/>
    <property type="match status" value="1"/>
</dbReference>
<accession>A0A1U7HKV7</accession>
<keyword evidence="2" id="KW-1185">Reference proteome</keyword>
<evidence type="ECO:0000313" key="2">
    <source>
        <dbReference type="Proteomes" id="UP000186868"/>
    </source>
</evidence>
<evidence type="ECO:0000313" key="1">
    <source>
        <dbReference type="EMBL" id="OKH24209.1"/>
    </source>
</evidence>
<dbReference type="EMBL" id="MRCB01000007">
    <property type="protein sequence ID" value="OKH24209.1"/>
    <property type="molecule type" value="Genomic_DNA"/>
</dbReference>
<dbReference type="PANTHER" id="PTHR34547">
    <property type="entry name" value="YACP-LIKE NYN DOMAIN PROTEIN"/>
    <property type="match status" value="1"/>
</dbReference>
<dbReference type="Proteomes" id="UP000186868">
    <property type="component" value="Unassembled WGS sequence"/>
</dbReference>
<proteinExistence type="predicted"/>
<organism evidence="1 2">
    <name type="scientific">Hydrococcus rivularis NIES-593</name>
    <dbReference type="NCBI Taxonomy" id="1921803"/>
    <lineage>
        <taxon>Bacteria</taxon>
        <taxon>Bacillati</taxon>
        <taxon>Cyanobacteriota</taxon>
        <taxon>Cyanophyceae</taxon>
        <taxon>Pleurocapsales</taxon>
        <taxon>Hydrococcaceae</taxon>
        <taxon>Hydrococcus</taxon>
    </lineage>
</organism>
<dbReference type="OrthoDB" id="9792160at2"/>
<reference evidence="1 2" key="1">
    <citation type="submission" date="2016-11" db="EMBL/GenBank/DDBJ databases">
        <title>Draft Genome Sequences of Nine Cyanobacterial Strains from Diverse Habitats.</title>
        <authorList>
            <person name="Zhu T."/>
            <person name="Hou S."/>
            <person name="Lu X."/>
            <person name="Hess W.R."/>
        </authorList>
    </citation>
    <scope>NUCLEOTIDE SEQUENCE [LARGE SCALE GENOMIC DNA]</scope>
    <source>
        <strain evidence="1 2">NIES-593</strain>
    </source>
</reference>
<dbReference type="InterPro" id="IPR010298">
    <property type="entry name" value="YacP-like"/>
</dbReference>
<protein>
    <submittedName>
        <fullName evidence="1">RNA-binding protein</fullName>
    </submittedName>
</protein>
<sequence length="181" mass="20561">MAATSGALLLVDGYNIIGAWSYLKRTRDRDGLEAARRELVEALVNYTAHEGWLTKIVFDSHYQKTPGSQEDYTPSLSVYYTAFAQTADTYIEKVCASFKHQDSSSISRLIVATSDRAQRLTAIGYGAEWMSAQRLASEVELVSCRIRAKHRPKKQTQGRFLFNCLDPQAQQRLSQWRRGIY</sequence>
<dbReference type="AlphaFoldDB" id="A0A1U7HKV7"/>
<name>A0A1U7HKV7_9CYAN</name>
<gene>
    <name evidence="1" type="ORF">NIES593_08635</name>
</gene>
<dbReference type="STRING" id="1921803.NIES593_08635"/>